<sequence>MVVSGVVSTVVSGAARAAEKRSPRVRRVSQSEPVTSTPPVPPIRRLTVHDLPACLDLAVDRGWPREAHKWRLLLTAGQGYGVDAPPGEGGGLIASVVVTPYADTHRAIGMMVVAERRERQGIGRALMRHALAECGTAAVFLSATDNGRPLYEQLGFKAVGAFTTLTGRFTGGPEDAGPAVTVRPATAGDLPAVLSYDRPVFGADRTELLARLPSFADRFLVAERAGRLIGYGASWPNVTTTVIGPLLADDEATARALLARLGAAAPLPIRFDADDRHPDLADWLRKRGLADRGRCALMVTGSPDLPGDITRRFAPYSVAMG</sequence>
<dbReference type="GO" id="GO:0016747">
    <property type="term" value="F:acyltransferase activity, transferring groups other than amino-acyl groups"/>
    <property type="evidence" value="ECO:0007669"/>
    <property type="project" value="InterPro"/>
</dbReference>
<gene>
    <name evidence="4" type="ORF">D7318_04620</name>
    <name evidence="3" type="ORF">D7319_05035</name>
</gene>
<evidence type="ECO:0000259" key="2">
    <source>
        <dbReference type="PROSITE" id="PS51186"/>
    </source>
</evidence>
<feature type="domain" description="N-acetyltransferase" evidence="2">
    <location>
        <begin position="41"/>
        <end position="186"/>
    </location>
</feature>
<evidence type="ECO:0000313" key="3">
    <source>
        <dbReference type="EMBL" id="RKN11326.1"/>
    </source>
</evidence>
<dbReference type="Gene3D" id="3.40.630.90">
    <property type="match status" value="1"/>
</dbReference>
<keyword evidence="3" id="KW-0808">Transferase</keyword>
<dbReference type="AlphaFoldDB" id="A0A3A9WU59"/>
<dbReference type="InterPro" id="IPR041496">
    <property type="entry name" value="YitH/HolE_GNAT"/>
</dbReference>
<dbReference type="Proteomes" id="UP000268652">
    <property type="component" value="Unassembled WGS sequence"/>
</dbReference>
<dbReference type="Pfam" id="PF13508">
    <property type="entry name" value="Acetyltransf_7"/>
    <property type="match status" value="1"/>
</dbReference>
<keyword evidence="5" id="KW-1185">Reference proteome</keyword>
<dbReference type="PANTHER" id="PTHR47237:SF2">
    <property type="entry name" value="BLL4206 PROTEIN"/>
    <property type="match status" value="1"/>
</dbReference>
<evidence type="ECO:0000313" key="6">
    <source>
        <dbReference type="Proteomes" id="UP000275024"/>
    </source>
</evidence>
<proteinExistence type="predicted"/>
<dbReference type="OrthoDB" id="510731at2"/>
<name>A0A3A9WU59_9ACTN</name>
<dbReference type="PROSITE" id="PS51186">
    <property type="entry name" value="GNAT"/>
    <property type="match status" value="1"/>
</dbReference>
<accession>A0A3A9WU59</accession>
<dbReference type="SUPFAM" id="SSF55729">
    <property type="entry name" value="Acyl-CoA N-acyltransferases (Nat)"/>
    <property type="match status" value="1"/>
</dbReference>
<evidence type="ECO:0000256" key="1">
    <source>
        <dbReference type="SAM" id="MobiDB-lite"/>
    </source>
</evidence>
<dbReference type="Proteomes" id="UP000275024">
    <property type="component" value="Unassembled WGS sequence"/>
</dbReference>
<dbReference type="Pfam" id="PF18014">
    <property type="entry name" value="Acetyltransf_18"/>
    <property type="match status" value="1"/>
</dbReference>
<protein>
    <submittedName>
        <fullName evidence="3">GNAT family N-acetyltransferase</fullName>
    </submittedName>
</protein>
<dbReference type="InterPro" id="IPR000182">
    <property type="entry name" value="GNAT_dom"/>
</dbReference>
<dbReference type="EMBL" id="RBDX01000003">
    <property type="protein sequence ID" value="RKN11326.1"/>
    <property type="molecule type" value="Genomic_DNA"/>
</dbReference>
<reference evidence="5 6" key="1">
    <citation type="submission" date="2018-09" db="EMBL/GenBank/DDBJ databases">
        <title>Streptomyces sp. nov. DS1-2, an endophytic actinomycete isolated from roots of Dendrobium scabrilingue.</title>
        <authorList>
            <person name="Kuncharoen N."/>
            <person name="Kudo T."/>
            <person name="Ohkuma M."/>
            <person name="Yuki M."/>
            <person name="Tanasupawat S."/>
        </authorList>
    </citation>
    <scope>NUCLEOTIDE SEQUENCE [LARGE SCALE GENOMIC DNA]</scope>
    <source>
        <strain evidence="3 6">AZ1-7</strain>
        <strain evidence="4 5">DS1-2</strain>
    </source>
</reference>
<comment type="caution">
    <text evidence="3">The sequence shown here is derived from an EMBL/GenBank/DDBJ whole genome shotgun (WGS) entry which is preliminary data.</text>
</comment>
<dbReference type="CDD" id="cd04301">
    <property type="entry name" value="NAT_SF"/>
    <property type="match status" value="1"/>
</dbReference>
<evidence type="ECO:0000313" key="5">
    <source>
        <dbReference type="Proteomes" id="UP000268652"/>
    </source>
</evidence>
<evidence type="ECO:0000313" key="4">
    <source>
        <dbReference type="EMBL" id="RKN26651.1"/>
    </source>
</evidence>
<dbReference type="PANTHER" id="PTHR47237">
    <property type="entry name" value="SLL0310 PROTEIN"/>
    <property type="match status" value="1"/>
</dbReference>
<dbReference type="InterPro" id="IPR016181">
    <property type="entry name" value="Acyl_CoA_acyltransferase"/>
</dbReference>
<feature type="region of interest" description="Disordered" evidence="1">
    <location>
        <begin position="18"/>
        <end position="40"/>
    </location>
</feature>
<dbReference type="InterPro" id="IPR052729">
    <property type="entry name" value="Acyl/Acetyltrans_Enzymes"/>
</dbReference>
<dbReference type="Gene3D" id="3.40.630.30">
    <property type="match status" value="1"/>
</dbReference>
<organism evidence="3 6">
    <name type="scientific">Streptomyces radicis</name>
    <dbReference type="NCBI Taxonomy" id="1750517"/>
    <lineage>
        <taxon>Bacteria</taxon>
        <taxon>Bacillati</taxon>
        <taxon>Actinomycetota</taxon>
        <taxon>Actinomycetes</taxon>
        <taxon>Kitasatosporales</taxon>
        <taxon>Streptomycetaceae</taxon>
        <taxon>Streptomyces</taxon>
    </lineage>
</organism>
<dbReference type="EMBL" id="RBDY01000002">
    <property type="protein sequence ID" value="RKN26651.1"/>
    <property type="molecule type" value="Genomic_DNA"/>
</dbReference>